<evidence type="ECO:0000313" key="10">
    <source>
        <dbReference type="Proteomes" id="UP000214646"/>
    </source>
</evidence>
<dbReference type="PANTHER" id="PTHR33284">
    <property type="entry name" value="RIBOSOMAL PROTEIN L25/GLN-TRNA SYNTHETASE, ANTI-CODON-BINDING DOMAIN-CONTAINING PROTEIN"/>
    <property type="match status" value="1"/>
</dbReference>
<organism evidence="9 10">
    <name type="scientific">Fimbriiglobus ruber</name>
    <dbReference type="NCBI Taxonomy" id="1908690"/>
    <lineage>
        <taxon>Bacteria</taxon>
        <taxon>Pseudomonadati</taxon>
        <taxon>Planctomycetota</taxon>
        <taxon>Planctomycetia</taxon>
        <taxon>Gemmatales</taxon>
        <taxon>Gemmataceae</taxon>
        <taxon>Fimbriiglobus</taxon>
    </lineage>
</organism>
<evidence type="ECO:0000256" key="5">
    <source>
        <dbReference type="HAMAP-Rule" id="MF_01334"/>
    </source>
</evidence>
<keyword evidence="3 5" id="KW-0689">Ribosomal protein</keyword>
<comment type="caution">
    <text evidence="9">The sequence shown here is derived from an EMBL/GenBank/DDBJ whole genome shotgun (WGS) entry which is preliminary data.</text>
</comment>
<dbReference type="HAMAP" id="MF_01334">
    <property type="entry name" value="Ribosomal_bL25_CTC"/>
    <property type="match status" value="1"/>
</dbReference>
<feature type="domain" description="Large ribosomal subunit protein bL25 beta" evidence="8">
    <location>
        <begin position="110"/>
        <end position="188"/>
    </location>
</feature>
<dbReference type="AlphaFoldDB" id="A0A225DT46"/>
<dbReference type="InterPro" id="IPR011035">
    <property type="entry name" value="Ribosomal_bL25/Gln-tRNA_synth"/>
</dbReference>
<dbReference type="GO" id="GO:0003735">
    <property type="term" value="F:structural constituent of ribosome"/>
    <property type="evidence" value="ECO:0007669"/>
    <property type="project" value="InterPro"/>
</dbReference>
<feature type="compositionally biased region" description="Basic and acidic residues" evidence="6">
    <location>
        <begin position="211"/>
        <end position="220"/>
    </location>
</feature>
<evidence type="ECO:0000313" key="9">
    <source>
        <dbReference type="EMBL" id="OWK40766.1"/>
    </source>
</evidence>
<evidence type="ECO:0000256" key="6">
    <source>
        <dbReference type="SAM" id="MobiDB-lite"/>
    </source>
</evidence>
<keyword evidence="10" id="KW-1185">Reference proteome</keyword>
<evidence type="ECO:0000256" key="2">
    <source>
        <dbReference type="ARBA" id="ARBA00022884"/>
    </source>
</evidence>
<evidence type="ECO:0000259" key="7">
    <source>
        <dbReference type="Pfam" id="PF01386"/>
    </source>
</evidence>
<keyword evidence="4 5" id="KW-0687">Ribonucleoprotein</keyword>
<dbReference type="InterPro" id="IPR020057">
    <property type="entry name" value="Ribosomal_bL25_b-dom"/>
</dbReference>
<evidence type="ECO:0000259" key="8">
    <source>
        <dbReference type="Pfam" id="PF14693"/>
    </source>
</evidence>
<dbReference type="OrthoDB" id="9790002at2"/>
<dbReference type="GO" id="GO:0022625">
    <property type="term" value="C:cytosolic large ribosomal subunit"/>
    <property type="evidence" value="ECO:0007669"/>
    <property type="project" value="TreeGrafter"/>
</dbReference>
<dbReference type="NCBIfam" id="TIGR00731">
    <property type="entry name" value="bL25_bact_ctc"/>
    <property type="match status" value="1"/>
</dbReference>
<comment type="similarity">
    <text evidence="5">Belongs to the bacterial ribosomal protein bL25 family. CTC subfamily.</text>
</comment>
<sequence length="220" mass="23851">MAAATKSSDKKVATLTAQARDGKKGSRASAKLRKQGLIPAIVYGHKEPVAHVSVNAEELDRAIRVQHARMFSLTLGGKTDTVLIKELQWDHLGKEMIHVDFERRSLTEIVKVVVPVELRNAPKATGGGVLDQPLHHLHVECEFAQIPDAIRIDLTNLTLGHPIHVKELTLPEGVKVLEGPEAIVVQLKLPGAEAVVAEASPAEPEVLTAKKPKEGEAEEK</sequence>
<dbReference type="InterPro" id="IPR029751">
    <property type="entry name" value="Ribosomal_L25_dom"/>
</dbReference>
<dbReference type="SUPFAM" id="SSF50715">
    <property type="entry name" value="Ribosomal protein L25-like"/>
    <property type="match status" value="1"/>
</dbReference>
<dbReference type="InterPro" id="IPR020056">
    <property type="entry name" value="Rbsml_bL25/Gln-tRNA_synth_N"/>
</dbReference>
<dbReference type="InterPro" id="IPR001021">
    <property type="entry name" value="Ribosomal_bL25_long"/>
</dbReference>
<dbReference type="CDD" id="cd00495">
    <property type="entry name" value="Ribosomal_L25_TL5_CTC"/>
    <property type="match status" value="1"/>
</dbReference>
<keyword evidence="1 5" id="KW-0699">rRNA-binding</keyword>
<evidence type="ECO:0000256" key="1">
    <source>
        <dbReference type="ARBA" id="ARBA00022730"/>
    </source>
</evidence>
<proteinExistence type="inferred from homology"/>
<dbReference type="Proteomes" id="UP000214646">
    <property type="component" value="Unassembled WGS sequence"/>
</dbReference>
<comment type="subunit">
    <text evidence="5">Part of the 50S ribosomal subunit; part of the 5S rRNA/L5/L18/L25 subcomplex. Contacts the 5S rRNA. Binds to the 5S rRNA independently of L5 and L18.</text>
</comment>
<keyword evidence="2 5" id="KW-0694">RNA-binding</keyword>
<dbReference type="EMBL" id="NIDE01000007">
    <property type="protein sequence ID" value="OWK40766.1"/>
    <property type="molecule type" value="Genomic_DNA"/>
</dbReference>
<reference evidence="10" key="1">
    <citation type="submission" date="2017-06" db="EMBL/GenBank/DDBJ databases">
        <title>Genome analysis of Fimbriiglobus ruber SP5, the first member of the order Planctomycetales with confirmed chitinolytic capability.</title>
        <authorList>
            <person name="Ravin N.V."/>
            <person name="Rakitin A.L."/>
            <person name="Ivanova A.A."/>
            <person name="Beletsky A.V."/>
            <person name="Kulichevskaya I.S."/>
            <person name="Mardanov A.V."/>
            <person name="Dedysh S.N."/>
        </authorList>
    </citation>
    <scope>NUCLEOTIDE SEQUENCE [LARGE SCALE GENOMIC DNA]</scope>
    <source>
        <strain evidence="10">SP5</strain>
    </source>
</reference>
<protein>
    <recommendedName>
        <fullName evidence="5">Large ribosomal subunit protein bL25</fullName>
    </recommendedName>
    <alternativeName>
        <fullName evidence="5">General stress protein CTC</fullName>
    </alternativeName>
</protein>
<dbReference type="Gene3D" id="2.170.120.20">
    <property type="entry name" value="Ribosomal protein L25, beta domain"/>
    <property type="match status" value="1"/>
</dbReference>
<accession>A0A225DT46</accession>
<dbReference type="PANTHER" id="PTHR33284:SF1">
    <property type="entry name" value="RIBOSOMAL PROTEIN L25_GLN-TRNA SYNTHETASE, ANTI-CODON-BINDING DOMAIN-CONTAINING PROTEIN"/>
    <property type="match status" value="1"/>
</dbReference>
<dbReference type="Pfam" id="PF14693">
    <property type="entry name" value="Ribosomal_TL5_C"/>
    <property type="match status" value="1"/>
</dbReference>
<comment type="function">
    <text evidence="5">This is one of the proteins that binds to the 5S RNA in the ribosome where it forms part of the central protuberance.</text>
</comment>
<evidence type="ECO:0000256" key="3">
    <source>
        <dbReference type="ARBA" id="ARBA00022980"/>
    </source>
</evidence>
<evidence type="ECO:0000256" key="4">
    <source>
        <dbReference type="ARBA" id="ARBA00023274"/>
    </source>
</evidence>
<feature type="domain" description="Large ribosomal subunit protein bL25 L25" evidence="7">
    <location>
        <begin position="15"/>
        <end position="101"/>
    </location>
</feature>
<feature type="region of interest" description="Disordered" evidence="6">
    <location>
        <begin position="199"/>
        <end position="220"/>
    </location>
</feature>
<dbReference type="Pfam" id="PF01386">
    <property type="entry name" value="Ribosomal_L25p"/>
    <property type="match status" value="1"/>
</dbReference>
<name>A0A225DT46_9BACT</name>
<feature type="region of interest" description="Disordered" evidence="6">
    <location>
        <begin position="1"/>
        <end position="30"/>
    </location>
</feature>
<dbReference type="GO" id="GO:0008097">
    <property type="term" value="F:5S rRNA binding"/>
    <property type="evidence" value="ECO:0007669"/>
    <property type="project" value="InterPro"/>
</dbReference>
<dbReference type="Gene3D" id="2.40.240.10">
    <property type="entry name" value="Ribosomal Protein L25, Chain P"/>
    <property type="match status" value="1"/>
</dbReference>
<dbReference type="GO" id="GO:0006412">
    <property type="term" value="P:translation"/>
    <property type="evidence" value="ECO:0007669"/>
    <property type="project" value="UniProtKB-UniRule"/>
</dbReference>
<dbReference type="RefSeq" id="WP_088255758.1">
    <property type="nucleotide sequence ID" value="NZ_NIDE01000007.1"/>
</dbReference>
<dbReference type="InterPro" id="IPR037121">
    <property type="entry name" value="Ribosomal_bL25_C"/>
</dbReference>
<gene>
    <name evidence="5" type="primary">rplY</name>
    <name evidence="5" type="synonym">ctc</name>
    <name evidence="9" type="ORF">FRUB_04658</name>
</gene>
<dbReference type="InterPro" id="IPR020930">
    <property type="entry name" value="Ribosomal_uL5_bac-type"/>
</dbReference>